<evidence type="ECO:0000256" key="2">
    <source>
        <dbReference type="SAM" id="MobiDB-lite"/>
    </source>
</evidence>
<keyword evidence="1" id="KW-0175">Coiled coil</keyword>
<protein>
    <submittedName>
        <fullName evidence="3">Uncharacterized protein</fullName>
    </submittedName>
</protein>
<name>A0A9W6G460_9BACT</name>
<dbReference type="Gene3D" id="1.20.5.1700">
    <property type="match status" value="1"/>
</dbReference>
<feature type="region of interest" description="Disordered" evidence="2">
    <location>
        <begin position="125"/>
        <end position="190"/>
    </location>
</feature>
<proteinExistence type="predicted"/>
<keyword evidence="4" id="KW-1185">Reference proteome</keyword>
<feature type="coiled-coil region" evidence="1">
    <location>
        <begin position="222"/>
        <end position="367"/>
    </location>
</feature>
<reference evidence="3" key="1">
    <citation type="submission" date="2022-12" db="EMBL/GenBank/DDBJ databases">
        <title>Reference genome sequencing for broad-spectrum identification of bacterial and archaeal isolates by mass spectrometry.</title>
        <authorList>
            <person name="Sekiguchi Y."/>
            <person name="Tourlousse D.M."/>
        </authorList>
    </citation>
    <scope>NUCLEOTIDE SEQUENCE</scope>
    <source>
        <strain evidence="3">H2</strain>
    </source>
</reference>
<feature type="coiled-coil region" evidence="1">
    <location>
        <begin position="430"/>
        <end position="457"/>
    </location>
</feature>
<sequence length="691" mass="73585">MFVHDPSLSFVEAEEADVVAVHRSLGSASAAPEGISPRPCNAYVCAIQREGQTRVYVILEHADRRGRWIFASPKGIPVGEAYLPLFKEGLAFAASFGFTMQEVNLSYGKAMREVVIRDIPVLRRPSATGPASADGAKDDAGDVKKEAAPKENKEEIPPAEKEREEKPAPKDESEAKALADRLAAEKAAAERESRERFAELKVRIDSLLAERKEQDTTLAAQETALQGEIARLTAEKEQADQEHGQATASLRSTVERLKGELAALGKGGSSAAASLRDEIAWLKAEKDKAGEETAREEERLRAEVDKLTAARDKGASAAAKRIESLTARLADLAAEQATAAKGNAARIKELEAKAERLAAETVSAEKKAAADIAALEAVIEKRAAEKEAARKLAVGRLVRLAAEAEVLVAEREAVEQVISRKGGGEMAEALARAEAEAATLRREIERLAAEKVLATQAGTARVSTLQAEVVRLASQGEPPAPARRGHGEQVKHEPEKAEPFIAATEGVTVAPEAPPVVEWDDEVAAAVSDALAEGQTDPFSFVGEGEELVSFGAPGGEGGTGAGVGFSLDKGLETIECDTPADVIEVHNSLNVVNITPAGHTPQPCGAYVVALRKGERFRVHVAWSLTTDHSTLVYSPEKQPADAGECAAVVRDALAFVETVGFMMDAVRLNPDPDKRGRALAKISVLRLKR</sequence>
<dbReference type="Proteomes" id="UP001144352">
    <property type="component" value="Unassembled WGS sequence"/>
</dbReference>
<organism evidence="3 4">
    <name type="scientific">Geobacter hydrogenophilus</name>
    <dbReference type="NCBI Taxonomy" id="40983"/>
    <lineage>
        <taxon>Bacteria</taxon>
        <taxon>Pseudomonadati</taxon>
        <taxon>Thermodesulfobacteriota</taxon>
        <taxon>Desulfuromonadia</taxon>
        <taxon>Geobacterales</taxon>
        <taxon>Geobacteraceae</taxon>
        <taxon>Geobacter</taxon>
    </lineage>
</organism>
<evidence type="ECO:0000256" key="1">
    <source>
        <dbReference type="SAM" id="Coils"/>
    </source>
</evidence>
<gene>
    <name evidence="3" type="ORF">GHYDROH2_35610</name>
</gene>
<evidence type="ECO:0000313" key="3">
    <source>
        <dbReference type="EMBL" id="GLI40060.1"/>
    </source>
</evidence>
<evidence type="ECO:0000313" key="4">
    <source>
        <dbReference type="Proteomes" id="UP001144352"/>
    </source>
</evidence>
<feature type="compositionally biased region" description="Basic and acidic residues" evidence="2">
    <location>
        <begin position="135"/>
        <end position="190"/>
    </location>
</feature>
<comment type="caution">
    <text evidence="3">The sequence shown here is derived from an EMBL/GenBank/DDBJ whole genome shotgun (WGS) entry which is preliminary data.</text>
</comment>
<accession>A0A9W6G460</accession>
<dbReference type="RefSeq" id="WP_214184876.1">
    <property type="nucleotide sequence ID" value="NZ_BSDS01000002.1"/>
</dbReference>
<dbReference type="EMBL" id="BSDS01000002">
    <property type="protein sequence ID" value="GLI40060.1"/>
    <property type="molecule type" value="Genomic_DNA"/>
</dbReference>
<dbReference type="AlphaFoldDB" id="A0A9W6G460"/>